<feature type="compositionally biased region" description="Basic and acidic residues" evidence="1">
    <location>
        <begin position="2534"/>
        <end position="2545"/>
    </location>
</feature>
<feature type="region of interest" description="Disordered" evidence="1">
    <location>
        <begin position="190"/>
        <end position="223"/>
    </location>
</feature>
<feature type="compositionally biased region" description="Pro residues" evidence="1">
    <location>
        <begin position="2840"/>
        <end position="2849"/>
    </location>
</feature>
<feature type="region of interest" description="Disordered" evidence="1">
    <location>
        <begin position="2735"/>
        <end position="2887"/>
    </location>
</feature>
<feature type="compositionally biased region" description="Basic and acidic residues" evidence="1">
    <location>
        <begin position="2762"/>
        <end position="2771"/>
    </location>
</feature>
<feature type="compositionally biased region" description="Basic and acidic residues" evidence="1">
    <location>
        <begin position="2621"/>
        <end position="2652"/>
    </location>
</feature>
<feature type="compositionally biased region" description="Polar residues" evidence="1">
    <location>
        <begin position="1663"/>
        <end position="1677"/>
    </location>
</feature>
<feature type="compositionally biased region" description="Polar residues" evidence="1">
    <location>
        <begin position="13"/>
        <end position="24"/>
    </location>
</feature>
<feature type="region of interest" description="Disordered" evidence="1">
    <location>
        <begin position="480"/>
        <end position="515"/>
    </location>
</feature>
<dbReference type="EMBL" id="CDMZ01004116">
    <property type="protein sequence ID" value="CEM48694.1"/>
    <property type="molecule type" value="Genomic_DNA"/>
</dbReference>
<feature type="compositionally biased region" description="Basic and acidic residues" evidence="1">
    <location>
        <begin position="1983"/>
        <end position="1996"/>
    </location>
</feature>
<feature type="compositionally biased region" description="Basic and acidic residues" evidence="1">
    <location>
        <begin position="1507"/>
        <end position="1522"/>
    </location>
</feature>
<organism evidence="2">
    <name type="scientific">Chromera velia CCMP2878</name>
    <dbReference type="NCBI Taxonomy" id="1169474"/>
    <lineage>
        <taxon>Eukaryota</taxon>
        <taxon>Sar</taxon>
        <taxon>Alveolata</taxon>
        <taxon>Colpodellida</taxon>
        <taxon>Chromeraceae</taxon>
        <taxon>Chromera</taxon>
    </lineage>
</organism>
<feature type="compositionally biased region" description="Basic and acidic residues" evidence="1">
    <location>
        <begin position="1483"/>
        <end position="1497"/>
    </location>
</feature>
<feature type="compositionally biased region" description="Basic and acidic residues" evidence="1">
    <location>
        <begin position="1151"/>
        <end position="1167"/>
    </location>
</feature>
<proteinExistence type="predicted"/>
<feature type="compositionally biased region" description="Polar residues" evidence="1">
    <location>
        <begin position="1867"/>
        <end position="1878"/>
    </location>
</feature>
<feature type="compositionally biased region" description="Gly residues" evidence="1">
    <location>
        <begin position="2653"/>
        <end position="2665"/>
    </location>
</feature>
<feature type="compositionally biased region" description="Basic and acidic residues" evidence="1">
    <location>
        <begin position="2031"/>
        <end position="2054"/>
    </location>
</feature>
<feature type="compositionally biased region" description="Polar residues" evidence="1">
    <location>
        <begin position="1933"/>
        <end position="1945"/>
    </location>
</feature>
<evidence type="ECO:0000256" key="1">
    <source>
        <dbReference type="SAM" id="MobiDB-lite"/>
    </source>
</evidence>
<feature type="compositionally biased region" description="Polar residues" evidence="1">
    <location>
        <begin position="2199"/>
        <end position="2213"/>
    </location>
</feature>
<accession>A0A0G4HW56</accession>
<feature type="compositionally biased region" description="Basic and acidic residues" evidence="1">
    <location>
        <begin position="2406"/>
        <end position="2456"/>
    </location>
</feature>
<feature type="compositionally biased region" description="Polar residues" evidence="1">
    <location>
        <begin position="1553"/>
        <end position="1562"/>
    </location>
</feature>
<feature type="compositionally biased region" description="Polar residues" evidence="1">
    <location>
        <begin position="2496"/>
        <end position="2522"/>
    </location>
</feature>
<reference evidence="2" key="1">
    <citation type="submission" date="2014-11" db="EMBL/GenBank/DDBJ databases">
        <authorList>
            <person name="Otto D Thomas"/>
            <person name="Naeem Raeece"/>
        </authorList>
    </citation>
    <scope>NUCLEOTIDE SEQUENCE</scope>
</reference>
<feature type="compositionally biased region" description="Basic and acidic residues" evidence="1">
    <location>
        <begin position="554"/>
        <end position="579"/>
    </location>
</feature>
<feature type="compositionally biased region" description="Low complexity" evidence="1">
    <location>
        <begin position="611"/>
        <end position="622"/>
    </location>
</feature>
<feature type="compositionally biased region" description="Basic residues" evidence="1">
    <location>
        <begin position="2084"/>
        <end position="2096"/>
    </location>
</feature>
<feature type="region of interest" description="Disordered" evidence="1">
    <location>
        <begin position="2619"/>
        <end position="2707"/>
    </location>
</feature>
<feature type="compositionally biased region" description="Basic and acidic residues" evidence="1">
    <location>
        <begin position="723"/>
        <end position="739"/>
    </location>
</feature>
<feature type="region of interest" description="Disordered" evidence="1">
    <location>
        <begin position="1"/>
        <end position="34"/>
    </location>
</feature>
<feature type="region of interest" description="Disordered" evidence="1">
    <location>
        <begin position="611"/>
        <end position="644"/>
    </location>
</feature>
<feature type="region of interest" description="Disordered" evidence="1">
    <location>
        <begin position="554"/>
        <end position="592"/>
    </location>
</feature>
<feature type="compositionally biased region" description="Basic and acidic residues" evidence="1">
    <location>
        <begin position="502"/>
        <end position="512"/>
    </location>
</feature>
<name>A0A0G4HW56_9ALVE</name>
<feature type="region of interest" description="Disordered" evidence="1">
    <location>
        <begin position="723"/>
        <end position="761"/>
    </location>
</feature>
<evidence type="ECO:0000313" key="2">
    <source>
        <dbReference type="EMBL" id="CEM48694.1"/>
    </source>
</evidence>
<feature type="compositionally biased region" description="Basic and acidic residues" evidence="1">
    <location>
        <begin position="747"/>
        <end position="759"/>
    </location>
</feature>
<feature type="region of interest" description="Disordered" evidence="1">
    <location>
        <begin position="1611"/>
        <end position="1703"/>
    </location>
</feature>
<dbReference type="GO" id="GO:0003678">
    <property type="term" value="F:DNA helicase activity"/>
    <property type="evidence" value="ECO:0007669"/>
    <property type="project" value="TreeGrafter"/>
</dbReference>
<feature type="compositionally biased region" description="Basic and acidic residues" evidence="1">
    <location>
        <begin position="1684"/>
        <end position="1696"/>
    </location>
</feature>
<feature type="compositionally biased region" description="Basic and acidic residues" evidence="1">
    <location>
        <begin position="628"/>
        <end position="640"/>
    </location>
</feature>
<feature type="compositionally biased region" description="Basic and acidic residues" evidence="1">
    <location>
        <begin position="920"/>
        <end position="931"/>
    </location>
</feature>
<feature type="region of interest" description="Disordered" evidence="1">
    <location>
        <begin position="2358"/>
        <end position="2600"/>
    </location>
</feature>
<gene>
    <name evidence="2" type="ORF">Cvel_8986</name>
</gene>
<feature type="compositionally biased region" description="Polar residues" evidence="1">
    <location>
        <begin position="1839"/>
        <end position="1850"/>
    </location>
</feature>
<feature type="compositionally biased region" description="Basic and acidic residues" evidence="1">
    <location>
        <begin position="1534"/>
        <end position="1550"/>
    </location>
</feature>
<feature type="region of interest" description="Disordered" evidence="1">
    <location>
        <begin position="667"/>
        <end position="693"/>
    </location>
</feature>
<feature type="region of interest" description="Disordered" evidence="1">
    <location>
        <begin position="1151"/>
        <end position="1193"/>
    </location>
</feature>
<dbReference type="PANTHER" id="PTHR11472:SF34">
    <property type="entry name" value="REGULATOR OF TELOMERE ELONGATION HELICASE 1"/>
    <property type="match status" value="1"/>
</dbReference>
<feature type="region of interest" description="Disordered" evidence="1">
    <location>
        <begin position="2151"/>
        <end position="2323"/>
    </location>
</feature>
<feature type="region of interest" description="Disordered" evidence="1">
    <location>
        <begin position="1483"/>
        <end position="1562"/>
    </location>
</feature>
<feature type="compositionally biased region" description="Polar residues" evidence="1">
    <location>
        <begin position="202"/>
        <end position="216"/>
    </location>
</feature>
<feature type="compositionally biased region" description="Polar residues" evidence="1">
    <location>
        <begin position="1960"/>
        <end position="1971"/>
    </location>
</feature>
<feature type="compositionally biased region" description="Polar residues" evidence="1">
    <location>
        <begin position="2279"/>
        <end position="2289"/>
    </location>
</feature>
<dbReference type="PANTHER" id="PTHR11472">
    <property type="entry name" value="DNA REPAIR DEAD HELICASE RAD3/XP-D SUBFAMILY MEMBER"/>
    <property type="match status" value="1"/>
</dbReference>
<feature type="compositionally biased region" description="Low complexity" evidence="1">
    <location>
        <begin position="2666"/>
        <end position="2675"/>
    </location>
</feature>
<feature type="compositionally biased region" description="Basic and acidic residues" evidence="1">
    <location>
        <begin position="1175"/>
        <end position="1187"/>
    </location>
</feature>
<feature type="compositionally biased region" description="Basic and acidic residues" evidence="1">
    <location>
        <begin position="2696"/>
        <end position="2707"/>
    </location>
</feature>
<feature type="compositionally biased region" description="Polar residues" evidence="1">
    <location>
        <begin position="2220"/>
        <end position="2238"/>
    </location>
</feature>
<feature type="region of interest" description="Disordered" evidence="1">
    <location>
        <begin position="920"/>
        <end position="947"/>
    </location>
</feature>
<dbReference type="VEuPathDB" id="CryptoDB:Cvel_8986"/>
<dbReference type="InterPro" id="IPR045028">
    <property type="entry name" value="DinG/Rad3-like"/>
</dbReference>
<feature type="region of interest" description="Disordered" evidence="1">
    <location>
        <begin position="1821"/>
        <end position="2100"/>
    </location>
</feature>
<protein>
    <submittedName>
        <fullName evidence="2">Uncharacterized protein</fullName>
    </submittedName>
</protein>
<sequence>MDVLGTEQEAGTMESNKGVLQSPKNTRDGFFSATGETDSALRGIPFHLAFPRDSSRDAILKETAAALREKRDLLIECAPSTETLETVVYASASWLHKEAERQEKEGSSNDQGPVLIFGVKDESEMQDVLFALDSCPSSLKVLPMPPKRRLCIHNTVSRSPYPEIECAALHNRPPPLDKKPKQKATQLWKQKGSGKLHFEATEQASRRSGLQETRGASSGSVSSSCGCIFRISASKRGWEGARLEDLPDLEDLHKEGSRLGRCPFYATETEVRDHLTKRRTLRQNETDEDENPDQDPVEGLFLICTHQMILDPVFRSFEDISLPLQEDGQTAVVLYGLPSDLFTCREASSVFLPLRDLGHVSAALQQREENRVLYGKVPAIFGGGGGGREEGIDEEQLALLQRVRNSVVRMAQTASNRWGYVGQQEARAGGVSREGQNGGSSTPVSLQRRPLLLESSAFLSLVLGCPVSTGREGGLHLHHGVHGGKRGPGGILDSSRATAGGGEHDRLGDGEGGHLQVDTGTGNALVRPLLLPRTPVGEALFHIFCDYRWTEKEGEDASRERSGEEKENEERERKSEDKQPNTNTTGGIEEGVLSFVRTDPLSPFFSLINGSSSASSSFSPLSAHKQKKDGMAEQRTEGKKRGGGRSVVALTSCLSLSLNNDNDVDCLPQSSEAAGSEGGARGSRHSHPVSPPLSPLRVVRLGCPWNVTKQLLCKVLRLGRDSSRRIPGDTERGRSEKKGAVGTGMLRPEKSEREEERRKQNGISSGSFFPFLSHCGEESGESLVDVCAAAGTGGVLCLFGSPSLMRSSVRAWTRERRAVCGTGVSAKDPGKLHAGRGSVKANSTATVWERLTAVTRVFVESQDKDLITLLEGETESRIYSREGRAPVCGDRQRTAVPPSLFVGVDREEDIDRGMEMVDMIREEDPSLDRGGKGRKRGKRGSGDGDAVSDTRMGALLAFIDSCTFSGSDCCTGGGGKKENRRRKGKLLLAAVGGPTSEVLFGRLHSGGTLLSMHDSGSSACRSPFSSAVVSWWLRRSGFDMENLLRMGLGGRSKARGSLLAERREVETETQGGSFQQSVLRTLLLNSLVGSSSKLTSSFGGRGPTAARGRRSCADLVFQLPFGGEAILGVCLRGVSEMCHRVAEFFPSRDGGLKRDRVSCSSSTRRESGLLGTRQSADREGAGKERSAMSETGAAGELSGLSLEKQVFWPLRETVASTVAIFLQAVDDEKCHKLMHESEKDGDRQRKASGRRSDSTESLRFLIYLDIPMDGGPVSAPRGSGSTSMDEEGIGLSLSERDKGTAAPSNSNPLPGISLCGRTRGDSESVPEACLGLATSFVPPTVCLGLGGQGECRMPRGLDTQPKGLLTQRLEEFHGGVAVEALGSKGGSGLERGGKLGAHSLPFEGLDDLRDILNGIDLNALLPSSTLESAPSVAVGSVSVRQVSLGLSAAPGLPDTAPRAGALSLDTLNSGGKGGKVEHKVEEVRGGEKGRGQIETGDRFGSLTEVQSRTERMGAKEEKKMGEGGRIGATMGGPERQREKKNERTRGESRKRTQANGSRSLRVTSGVLSTWMRDLFTEPQRPNTTSPGGSIHRPERKVTVGEELRRFLQGLGRTSRPCSSSFSTAEMEPDGKKREDVQQTNPPTSFRRIPSHSHAPPQKIPTFTPESSFTAGSFTPSISRRAAPRKAELESHREKKGQPVVEKQLLPQHEPVQRGVNAGKQKLPEIDQLVDTTPQPCLKPPPSPPASYCDSTVLSRKVLSDLPMQEKPTTSFPQSYPAASLLPERPQIEKAGAAQGTHKESNVARLIQALHRKKRCVEHLPLPLPAQPISSKATAERQTESPLHQSNNSHTFPLPCPSHKTPNAPANVPQNGQLDSLQGQRERRPVTQIPPMQILSSNPKTVRQPYPPTPSEIILQTRKSPPEGVSRAEGGWENSKTSAGSPSSFTPCLLPHPLSCRPENGQRNQGVHSQSRIPPPGLPAPWSRGREAEKENLERGGDGGSASKPPSGLAKPQAEVSSVHSLSADGEAEPPASDREQQKIGKETHVGRKIDRMNRGGEGSGSGEQEPQPTKRETGTPAEVFARALGKKWKPPPRRRVAAVPVVTTAWPTTLQGSERESKGDTGDTVREVNSLQLKNGDGERKAAAVCVGAGRETFQGGETEDVGSPTPSSFSKENPERPRAAIGKFPFPPSHARFPLTEAHSTVNKPQSNQNHSRGPPLQPGSSFQSPLQPDLQQTPQSAVPCAPADMWRRERGHQQQQQQQQHRSLLPGSGASKKHVQPSVQHVLLSSVQRRRMEEKPQPLPLPDRTGHPFSFHQGIVKEPPRVGAGASRFVGVQSGHGQGQHSSLRVSPAQMFRAAAAAAGKVLSQGPAVSSHQDSETTLKAEPSGAAAPPPVLDLASMMRRQQTLKDREREGTGGRKHGAERTAADRLQREIPSRTEQTEDLLRTKADSQDHLRTSCAASSVPPPPPQPDKQKPQSSAAPPREIPQAVQPPLPNQYSHPPQAAPETSNLPLPRTSMQRGQVSERGAAEAEAEADREREKERPKIRSWQKAPLPRRAGAAQKEKVQKHSSRPPLSQPLSHACPRPPLARPRTHLPLFTTAARAGAGSALLTQLGGCLQEQEQRSNGEKKDKAGAGEEDKEARRMERIRETGGGKQGIGTLGGPGSLALSSSISFGREEAPQHRQQQMFPLPPRGSSKERERQRERTRALLLGLGSSRGLIDVVSSAAAAISSVGQAKGGDGQKNGMGPFVSAVAQRGRGGGQEHKDRQERPPNAASMQTSRPGPGPPQQSVGVCGMMEEEGPSPIVPPSKRTKSVHFPRPCNNPRLRGQQTHPATESSAPPPPLPSHPSPSSSNQAGPLQPPADSKRVQPGSQKKRKRDPSSDSDW</sequence>